<dbReference type="InterPro" id="IPR025494">
    <property type="entry name" value="DUF4385"/>
</dbReference>
<reference evidence="1 2" key="1">
    <citation type="journal article" date="2013" name="MBio">
        <title>Genome sequencing of the plant pathogen Taphrina deformans, the causal agent of peach leaf curl.</title>
        <authorList>
            <person name="Cisse O.H."/>
            <person name="Almeida J.M.G.C.F."/>
            <person name="Fonseca A."/>
            <person name="Kumar A.A."/>
            <person name="Salojaervi J."/>
            <person name="Overmyer K."/>
            <person name="Hauser P.M."/>
            <person name="Pagni M."/>
        </authorList>
    </citation>
    <scope>NUCLEOTIDE SEQUENCE [LARGE SCALE GENOMIC DNA]</scope>
    <source>
        <strain evidence="2">PYCC 5710 / ATCC 11124 / CBS 356.35 / IMI 108563 / JCM 9778 / NBRC 8474</strain>
    </source>
</reference>
<evidence type="ECO:0000313" key="2">
    <source>
        <dbReference type="Proteomes" id="UP000013776"/>
    </source>
</evidence>
<dbReference type="EMBL" id="CAHR02000066">
    <property type="protein sequence ID" value="CCG82018.1"/>
    <property type="molecule type" value="Genomic_DNA"/>
</dbReference>
<dbReference type="eggNOG" id="ENOG502S5KA">
    <property type="taxonomic scope" value="Eukaryota"/>
</dbReference>
<dbReference type="AlphaFoldDB" id="R4X8Q3"/>
<dbReference type="OrthoDB" id="2589819at2759"/>
<proteinExistence type="predicted"/>
<gene>
    <name evidence="1" type="ORF">TAPDE_001933</name>
</gene>
<sequence>MDMTRKFIQMGVTRARRYANWAGGKKYTGKLDEQGKKITVTKGPEDEVKAESARIFGVVLKEVQADEDYLQYAREHKEKYENHFKVEKHEDDDEDVLTPVRKRRSEREIKVKVKDESSSD</sequence>
<dbReference type="Proteomes" id="UP000013776">
    <property type="component" value="Unassembled WGS sequence"/>
</dbReference>
<dbReference type="VEuPathDB" id="FungiDB:TAPDE_001933"/>
<organism evidence="1 2">
    <name type="scientific">Taphrina deformans (strain PYCC 5710 / ATCC 11124 / CBS 356.35 / IMI 108563 / JCM 9778 / NBRC 8474)</name>
    <name type="common">Peach leaf curl fungus</name>
    <name type="synonym">Lalaria deformans</name>
    <dbReference type="NCBI Taxonomy" id="1097556"/>
    <lineage>
        <taxon>Eukaryota</taxon>
        <taxon>Fungi</taxon>
        <taxon>Dikarya</taxon>
        <taxon>Ascomycota</taxon>
        <taxon>Taphrinomycotina</taxon>
        <taxon>Taphrinomycetes</taxon>
        <taxon>Taphrinales</taxon>
        <taxon>Taphrinaceae</taxon>
        <taxon>Taphrina</taxon>
    </lineage>
</organism>
<dbReference type="Pfam" id="PF14328">
    <property type="entry name" value="DUF4385"/>
    <property type="match status" value="1"/>
</dbReference>
<accession>R4X8Q3</accession>
<comment type="caution">
    <text evidence="1">The sequence shown here is derived from an EMBL/GenBank/DDBJ whole genome shotgun (WGS) entry which is preliminary data.</text>
</comment>
<protein>
    <submittedName>
        <fullName evidence="1">Uncharacterized protein</fullName>
    </submittedName>
</protein>
<evidence type="ECO:0000313" key="1">
    <source>
        <dbReference type="EMBL" id="CCG82018.1"/>
    </source>
</evidence>
<keyword evidence="2" id="KW-1185">Reference proteome</keyword>
<name>R4X8Q3_TAPDE</name>